<evidence type="ECO:0000256" key="3">
    <source>
        <dbReference type="ARBA" id="ARBA00004822"/>
    </source>
</evidence>
<keyword evidence="8 17" id="KW-0808">Transferase</keyword>
<dbReference type="EC" id="2.9.1.2" evidence="5 17"/>
<feature type="binding site" evidence="18">
    <location>
        <position position="397"/>
    </location>
    <ligand>
        <name>tRNA</name>
        <dbReference type="ChEBI" id="CHEBI:17843"/>
    </ligand>
</feature>
<comment type="pathway">
    <text evidence="3 17">Aminoacyl-tRNA biosynthesis; selenocysteinyl-tRNA(Sec) biosynthesis; selenocysteinyl-tRNA(Sec) from L-seryl-tRNA(Sec) (archaeal/eukaryal route): step 2/2.</text>
</comment>
<keyword evidence="21" id="KW-1185">Reference proteome</keyword>
<feature type="binding site" evidence="18">
    <location>
        <position position="274"/>
    </location>
    <ligand>
        <name>tRNA</name>
        <dbReference type="ChEBI" id="CHEBI:17843"/>
    </ligand>
</feature>
<dbReference type="AlphaFoldDB" id="A0A0D2UPI5"/>
<feature type="binding site" evidence="18">
    <location>
        <position position="77"/>
    </location>
    <ligand>
        <name>pyridoxal 5'-phosphate</name>
        <dbReference type="ChEBI" id="CHEBI:597326"/>
    </ligand>
</feature>
<comment type="catalytic activity">
    <reaction evidence="16 17">
        <text>O-phospho-L-seryl-tRNA(Sec) + selenophosphate + H2O = L-selenocysteinyl-tRNA(Sec) + 2 phosphate</text>
        <dbReference type="Rhea" id="RHEA:25041"/>
        <dbReference type="Rhea" id="RHEA-COMP:9743"/>
        <dbReference type="Rhea" id="RHEA-COMP:9947"/>
        <dbReference type="ChEBI" id="CHEBI:15377"/>
        <dbReference type="ChEBI" id="CHEBI:16144"/>
        <dbReference type="ChEBI" id="CHEBI:43474"/>
        <dbReference type="ChEBI" id="CHEBI:78551"/>
        <dbReference type="ChEBI" id="CHEBI:78573"/>
        <dbReference type="EC" id="2.9.1.2"/>
    </reaction>
</comment>
<evidence type="ECO:0000256" key="11">
    <source>
        <dbReference type="ARBA" id="ARBA00022917"/>
    </source>
</evidence>
<feature type="binding site" evidence="18">
    <location>
        <position position="107"/>
    </location>
    <ligand>
        <name>substrate</name>
    </ligand>
</feature>
<dbReference type="eggNOG" id="KOG3843">
    <property type="taxonomic scope" value="Eukaryota"/>
</dbReference>
<evidence type="ECO:0000256" key="17">
    <source>
        <dbReference type="PIRNR" id="PIRNR017689"/>
    </source>
</evidence>
<comment type="subcellular location">
    <subcellularLocation>
        <location evidence="17">Cytoplasm</location>
    </subcellularLocation>
</comment>
<feature type="modified residue" description="N6-(pyridoxal phosphate)lysine" evidence="19">
    <location>
        <position position="287"/>
    </location>
</feature>
<dbReference type="InterPro" id="IPR015424">
    <property type="entry name" value="PyrdxlP-dep_Trfase"/>
</dbReference>
<feature type="binding site" evidence="18">
    <location>
        <position position="316"/>
    </location>
    <ligand>
        <name>substrate</name>
    </ligand>
</feature>
<name>A0A0D2UPI5_CAPO3</name>
<comment type="function">
    <text evidence="2 17">Converts O-phosphoseryl-tRNA(Sec) to selenocysteinyl-tRNA(Sec) required for selenoprotein biosynthesis.</text>
</comment>
<accession>A0A0D2UPI5</accession>
<feature type="binding site" evidence="18">
    <location>
        <position position="99"/>
    </location>
    <ligand>
        <name>substrate</name>
    </ligand>
</feature>
<dbReference type="InterPro" id="IPR015421">
    <property type="entry name" value="PyrdxlP-dep_Trfase_major"/>
</dbReference>
<dbReference type="Pfam" id="PF05889">
    <property type="entry name" value="SepSecS"/>
    <property type="match status" value="1"/>
</dbReference>
<evidence type="ECO:0000256" key="13">
    <source>
        <dbReference type="ARBA" id="ARBA00030669"/>
    </source>
</evidence>
<evidence type="ECO:0000256" key="4">
    <source>
        <dbReference type="ARBA" id="ARBA00007037"/>
    </source>
</evidence>
<dbReference type="GO" id="GO:0001514">
    <property type="term" value="P:selenocysteine incorporation"/>
    <property type="evidence" value="ECO:0007669"/>
    <property type="project" value="TreeGrafter"/>
</dbReference>
<comment type="cofactor">
    <cofactor evidence="1 17 19">
        <name>pyridoxal 5'-phosphate</name>
        <dbReference type="ChEBI" id="CHEBI:597326"/>
    </cofactor>
</comment>
<dbReference type="OMA" id="MSHANDY"/>
<evidence type="ECO:0000256" key="2">
    <source>
        <dbReference type="ARBA" id="ARBA00002552"/>
    </source>
</evidence>
<protein>
    <recommendedName>
        <fullName evidence="6 17">O-phosphoseryl-tRNA(Sec) selenium transferase</fullName>
        <ecNumber evidence="5 17">2.9.1.2</ecNumber>
    </recommendedName>
    <alternativeName>
        <fullName evidence="13 17">Selenocysteine synthase</fullName>
    </alternativeName>
    <alternativeName>
        <fullName evidence="14 17">Selenocysteinyl-tRNA(Sec) synthase</fullName>
    </alternativeName>
    <alternativeName>
        <fullName evidence="15 17">Sep-tRNA:Sec-tRNA synthase</fullName>
    </alternativeName>
</protein>
<dbReference type="GO" id="GO:0098621">
    <property type="term" value="F:O-phosphoseryl-tRNA(Sec) selenium transferase activity"/>
    <property type="evidence" value="ECO:0007669"/>
    <property type="project" value="UniProtKB-EC"/>
</dbReference>
<organism evidence="20 21">
    <name type="scientific">Capsaspora owczarzaki (strain ATCC 30864)</name>
    <dbReference type="NCBI Taxonomy" id="595528"/>
    <lineage>
        <taxon>Eukaryota</taxon>
        <taxon>Filasterea</taxon>
        <taxon>Capsaspora</taxon>
    </lineage>
</organism>
<dbReference type="GO" id="GO:0000049">
    <property type="term" value="F:tRNA binding"/>
    <property type="evidence" value="ECO:0007669"/>
    <property type="project" value="UniProtKB-UniRule"/>
</dbReference>
<dbReference type="EMBL" id="KE346372">
    <property type="protein sequence ID" value="KJE96926.1"/>
    <property type="molecule type" value="Genomic_DNA"/>
</dbReference>
<evidence type="ECO:0000256" key="16">
    <source>
        <dbReference type="ARBA" id="ARBA00048808"/>
    </source>
</evidence>
<dbReference type="NCBIfam" id="TIGR03531">
    <property type="entry name" value="selenium_SpcS"/>
    <property type="match status" value="1"/>
</dbReference>
<evidence type="ECO:0000256" key="6">
    <source>
        <dbReference type="ARBA" id="ARBA00021963"/>
    </source>
</evidence>
<dbReference type="InterPro" id="IPR019872">
    <property type="entry name" value="Sec-tRNA_Se_transferase"/>
</dbReference>
<feature type="site" description="May act as a substrate filter by repelling compounds with a negatively charged alpha-carboxylate" evidence="19">
    <location>
        <position position="76"/>
    </location>
</feature>
<dbReference type="Gene3D" id="3.40.640.10">
    <property type="entry name" value="Type I PLP-dependent aspartate aminotransferase-like (Major domain)"/>
    <property type="match status" value="1"/>
</dbReference>
<dbReference type="RefSeq" id="XP_004343897.1">
    <property type="nucleotide sequence ID" value="XM_004343847.2"/>
</dbReference>
<dbReference type="GO" id="GO:0005737">
    <property type="term" value="C:cytoplasm"/>
    <property type="evidence" value="ECO:0007669"/>
    <property type="project" value="UniProtKB-SubCell"/>
</dbReference>
<reference evidence="21" key="1">
    <citation type="submission" date="2011-02" db="EMBL/GenBank/DDBJ databases">
        <title>The Genome Sequence of Capsaspora owczarzaki ATCC 30864.</title>
        <authorList>
            <person name="Russ C."/>
            <person name="Cuomo C."/>
            <person name="Burger G."/>
            <person name="Gray M.W."/>
            <person name="Holland P.W.H."/>
            <person name="King N."/>
            <person name="Lang F.B.F."/>
            <person name="Roger A.J."/>
            <person name="Ruiz-Trillo I."/>
            <person name="Young S.K."/>
            <person name="Zeng Q."/>
            <person name="Gargeya S."/>
            <person name="Alvarado L."/>
            <person name="Berlin A."/>
            <person name="Chapman S.B."/>
            <person name="Chen Z."/>
            <person name="Freedman E."/>
            <person name="Gellesch M."/>
            <person name="Goldberg J."/>
            <person name="Griggs A."/>
            <person name="Gujja S."/>
            <person name="Heilman E."/>
            <person name="Heiman D."/>
            <person name="Howarth C."/>
            <person name="Mehta T."/>
            <person name="Neiman D."/>
            <person name="Pearson M."/>
            <person name="Roberts A."/>
            <person name="Saif S."/>
            <person name="Shea T."/>
            <person name="Shenoy N."/>
            <person name="Sisk P."/>
            <person name="Stolte C."/>
            <person name="Sykes S."/>
            <person name="White J."/>
            <person name="Yandava C."/>
            <person name="Haas B."/>
            <person name="Nusbaum C."/>
            <person name="Birren B."/>
        </authorList>
    </citation>
    <scope>NUCLEOTIDE SEQUENCE</scope>
    <source>
        <strain evidence="21">ATCC 30864</strain>
    </source>
</reference>
<keyword evidence="10 17" id="KW-0663">Pyridoxal phosphate</keyword>
<keyword evidence="9 17" id="KW-0694">RNA-binding</keyword>
<evidence type="ECO:0000256" key="19">
    <source>
        <dbReference type="PIRSR" id="PIRSR017689-50"/>
    </source>
</evidence>
<keyword evidence="7 17" id="KW-0820">tRNA-binding</keyword>
<evidence type="ECO:0000256" key="1">
    <source>
        <dbReference type="ARBA" id="ARBA00001933"/>
    </source>
</evidence>
<keyword evidence="11 17" id="KW-0648">Protein biosynthesis</keyword>
<keyword evidence="17" id="KW-0963">Cytoplasm</keyword>
<comment type="similarity">
    <text evidence="4 17">Belongs to the SepSecS family.</text>
</comment>
<dbReference type="STRING" id="595528.A0A0D2UPI5"/>
<dbReference type="PANTHER" id="PTHR12944">
    <property type="entry name" value="SOLUBLE LIVER ANTIGEN/LIVER PANCREAS ANTIGEN"/>
    <property type="match status" value="1"/>
</dbReference>
<evidence type="ECO:0000256" key="12">
    <source>
        <dbReference type="ARBA" id="ARBA00023266"/>
    </source>
</evidence>
<dbReference type="PIRSF" id="PIRSF017689">
    <property type="entry name" value="SepSecS"/>
    <property type="match status" value="1"/>
</dbReference>
<dbReference type="PANTHER" id="PTHR12944:SF2">
    <property type="entry name" value="O-PHOSPHOSERYL-TRNA(SEC) SELENIUM TRANSFERASE"/>
    <property type="match status" value="1"/>
</dbReference>
<gene>
    <name evidence="20" type="ORF">CAOG_007173</name>
</gene>
<keyword evidence="12 17" id="KW-0711">Selenium</keyword>
<evidence type="ECO:0000256" key="9">
    <source>
        <dbReference type="ARBA" id="ARBA00022884"/>
    </source>
</evidence>
<dbReference type="PhylomeDB" id="A0A0D2UPI5"/>
<dbReference type="InParanoid" id="A0A0D2UPI5"/>
<dbReference type="OrthoDB" id="10263545at2759"/>
<feature type="binding site" evidence="18">
    <location>
        <position position="100"/>
    </location>
    <ligand>
        <name>substrate</name>
    </ligand>
</feature>
<evidence type="ECO:0000256" key="14">
    <source>
        <dbReference type="ARBA" id="ARBA00032048"/>
    </source>
</evidence>
<dbReference type="SUPFAM" id="SSF53383">
    <property type="entry name" value="PLP-dependent transferases"/>
    <property type="match status" value="1"/>
</dbReference>
<evidence type="ECO:0000313" key="20">
    <source>
        <dbReference type="EMBL" id="KJE96926.1"/>
    </source>
</evidence>
<evidence type="ECO:0000313" key="21">
    <source>
        <dbReference type="Proteomes" id="UP000008743"/>
    </source>
</evidence>
<dbReference type="GO" id="GO:0001717">
    <property type="term" value="P:conversion of seryl-tRNAsec to selenocys-tRNAsec"/>
    <property type="evidence" value="ECO:0007669"/>
    <property type="project" value="UniProtKB-UniRule"/>
</dbReference>
<sequence>MDTEINQNLAKDILGNDAYIQQGADAIRTRQNLVKSLLAQRKWPELGWDEMSIELLLSDLAQMDSNNFPANIGAGEREARVYSDLVARRHFRMAHGIGRSGDIAAIQPKAAGSSLIMKLVNIMCLDVIRLAGVHAANACIALPLATGMAMVMTLLTLAQTRPPSARKVLWLRIDQKSCIKAITACGFEVVVVDNAIEGDEVRTDLSALQHQVNTVGKDNILCIVSTTSCFAPRCPDRIVEIAKICATESIPHVINNAYGIQSSKITALIQDAHKAGRVDAFVQSSDKNLMVPVGGALVAGHDRAFIKRIGEMYPGRASAAPSVDIFITLLSMGQQGFRSLLKQRKVVFEQLRAKLGAFAVSQGERLLETPHNPISLAITLSTFGSDATRLGSFLFTRCVSGTRVVAADRAAATTSVGPVSLSNFGAHHSAYHGAYLTAAAAIGMTEQEVDALIDRLTAAFKDLRAAMNQP</sequence>
<evidence type="ECO:0000256" key="10">
    <source>
        <dbReference type="ARBA" id="ARBA00022898"/>
    </source>
</evidence>
<evidence type="ECO:0000256" key="5">
    <source>
        <dbReference type="ARBA" id="ARBA00012464"/>
    </source>
</evidence>
<proteinExistence type="inferred from homology"/>
<evidence type="ECO:0000256" key="8">
    <source>
        <dbReference type="ARBA" id="ARBA00022679"/>
    </source>
</evidence>
<evidence type="ECO:0000256" key="15">
    <source>
        <dbReference type="ARBA" id="ARBA00032693"/>
    </source>
</evidence>
<dbReference type="InterPro" id="IPR008829">
    <property type="entry name" value="SepSecS/SepCysS"/>
</dbReference>
<evidence type="ECO:0000256" key="18">
    <source>
        <dbReference type="PIRSR" id="PIRSR017689-1"/>
    </source>
</evidence>
<evidence type="ECO:0000256" key="7">
    <source>
        <dbReference type="ARBA" id="ARBA00022555"/>
    </source>
</evidence>
<dbReference type="UniPathway" id="UPA00906">
    <property type="reaction ID" value="UER00898"/>
</dbReference>
<dbReference type="Proteomes" id="UP000008743">
    <property type="component" value="Unassembled WGS sequence"/>
</dbReference>